<accession>A0A1H4XFM9</accession>
<dbReference type="InterPro" id="IPR041347">
    <property type="entry name" value="MftR_C"/>
</dbReference>
<dbReference type="Proteomes" id="UP000183561">
    <property type="component" value="Unassembled WGS sequence"/>
</dbReference>
<evidence type="ECO:0000256" key="1">
    <source>
        <dbReference type="ARBA" id="ARBA00023015"/>
    </source>
</evidence>
<evidence type="ECO:0000313" key="5">
    <source>
        <dbReference type="Proteomes" id="UP000183561"/>
    </source>
</evidence>
<dbReference type="Gene3D" id="1.10.10.60">
    <property type="entry name" value="Homeodomain-like"/>
    <property type="match status" value="1"/>
</dbReference>
<keyword evidence="3" id="KW-0804">Transcription</keyword>
<evidence type="ECO:0000256" key="3">
    <source>
        <dbReference type="ARBA" id="ARBA00023163"/>
    </source>
</evidence>
<evidence type="ECO:0000256" key="2">
    <source>
        <dbReference type="ARBA" id="ARBA00023125"/>
    </source>
</evidence>
<dbReference type="GO" id="GO:0003700">
    <property type="term" value="F:DNA-binding transcription factor activity"/>
    <property type="evidence" value="ECO:0007669"/>
    <property type="project" value="TreeGrafter"/>
</dbReference>
<dbReference type="InterPro" id="IPR050109">
    <property type="entry name" value="HTH-type_TetR-like_transc_reg"/>
</dbReference>
<dbReference type="InterPro" id="IPR001647">
    <property type="entry name" value="HTH_TetR"/>
</dbReference>
<dbReference type="Pfam" id="PF00440">
    <property type="entry name" value="TetR_N"/>
    <property type="match status" value="1"/>
</dbReference>
<dbReference type="PROSITE" id="PS50977">
    <property type="entry name" value="HTH_TETR_2"/>
    <property type="match status" value="1"/>
</dbReference>
<dbReference type="AlphaFoldDB" id="A0A1H4XFM9"/>
<dbReference type="FunFam" id="1.10.10.60:FF:000141">
    <property type="entry name" value="TetR family transcriptional regulator"/>
    <property type="match status" value="1"/>
</dbReference>
<dbReference type="RefSeq" id="WP_072937030.1">
    <property type="nucleotide sequence ID" value="NZ_CP070609.1"/>
</dbReference>
<dbReference type="InterPro" id="IPR009057">
    <property type="entry name" value="Homeodomain-like_sf"/>
</dbReference>
<sequence length="205" mass="22140">MTRIGDRTPAPSDRGGRPAATSAHELAAVAQRLFLTHGFEQTSVDDIAAEVGISRRTFFRYFPSKADVLWVESDAELARLCEQLSAGLPAEPYRTVVARAVIGALHVPEDQHEWARHRAQLVLSVPAVQVHAAARHAAWRAAATEFASVRSGEPATALFPTAVGYAVVAAVHTAHEFWLTNPGVDLDEALARSLDLLLPPEPATR</sequence>
<dbReference type="GO" id="GO:0045892">
    <property type="term" value="P:negative regulation of DNA-templated transcription"/>
    <property type="evidence" value="ECO:0007669"/>
    <property type="project" value="UniProtKB-ARBA"/>
</dbReference>
<proteinExistence type="predicted"/>
<protein>
    <submittedName>
        <fullName evidence="4">Mycofactocin system transcriptional regulator</fullName>
    </submittedName>
</protein>
<dbReference type="PRINTS" id="PR00455">
    <property type="entry name" value="HTHTETR"/>
</dbReference>
<keyword evidence="1" id="KW-0805">Transcription regulation</keyword>
<dbReference type="Gene3D" id="1.10.357.10">
    <property type="entry name" value="Tetracycline Repressor, domain 2"/>
    <property type="match status" value="1"/>
</dbReference>
<dbReference type="PANTHER" id="PTHR30055">
    <property type="entry name" value="HTH-TYPE TRANSCRIPTIONAL REGULATOR RUTR"/>
    <property type="match status" value="1"/>
</dbReference>
<dbReference type="GO" id="GO:0000976">
    <property type="term" value="F:transcription cis-regulatory region binding"/>
    <property type="evidence" value="ECO:0007669"/>
    <property type="project" value="TreeGrafter"/>
</dbReference>
<dbReference type="EMBL" id="FNSV01000005">
    <property type="protein sequence ID" value="SED03738.1"/>
    <property type="molecule type" value="Genomic_DNA"/>
</dbReference>
<keyword evidence="2" id="KW-0238">DNA-binding</keyword>
<evidence type="ECO:0000313" key="4">
    <source>
        <dbReference type="EMBL" id="SED03738.1"/>
    </source>
</evidence>
<gene>
    <name evidence="4" type="ORF">SAMN04490239_6519</name>
</gene>
<dbReference type="OrthoDB" id="956698at2"/>
<dbReference type="Pfam" id="PF17754">
    <property type="entry name" value="TetR_C_14"/>
    <property type="match status" value="1"/>
</dbReference>
<name>A0A1H4XFM9_9NOCA</name>
<dbReference type="SUPFAM" id="SSF46689">
    <property type="entry name" value="Homeodomain-like"/>
    <property type="match status" value="1"/>
</dbReference>
<reference evidence="5" key="1">
    <citation type="submission" date="2016-10" db="EMBL/GenBank/DDBJ databases">
        <authorList>
            <person name="Varghese N."/>
            <person name="Submissions S."/>
        </authorList>
    </citation>
    <scope>NUCLEOTIDE SEQUENCE [LARGE SCALE GENOMIC DNA]</scope>
    <source>
        <strain evidence="5">DSM 44498</strain>
    </source>
</reference>
<dbReference type="PROSITE" id="PS01081">
    <property type="entry name" value="HTH_TETR_1"/>
    <property type="match status" value="1"/>
</dbReference>
<dbReference type="PANTHER" id="PTHR30055:SF238">
    <property type="entry name" value="MYCOFACTOCIN BIOSYNTHESIS TRANSCRIPTIONAL REGULATOR MFTR-RELATED"/>
    <property type="match status" value="1"/>
</dbReference>
<keyword evidence="5" id="KW-1185">Reference proteome</keyword>
<organism evidence="4 5">
    <name type="scientific">Rhodococcus koreensis</name>
    <dbReference type="NCBI Taxonomy" id="99653"/>
    <lineage>
        <taxon>Bacteria</taxon>
        <taxon>Bacillati</taxon>
        <taxon>Actinomycetota</taxon>
        <taxon>Actinomycetes</taxon>
        <taxon>Mycobacteriales</taxon>
        <taxon>Nocardiaceae</taxon>
        <taxon>Rhodococcus</taxon>
    </lineage>
</organism>
<dbReference type="InterPro" id="IPR023772">
    <property type="entry name" value="DNA-bd_HTH_TetR-type_CS"/>
</dbReference>